<feature type="compositionally biased region" description="Polar residues" evidence="1">
    <location>
        <begin position="317"/>
        <end position="331"/>
    </location>
</feature>
<name>A0AAX4KD01_9TREE</name>
<feature type="compositionally biased region" description="Polar residues" evidence="1">
    <location>
        <begin position="448"/>
        <end position="458"/>
    </location>
</feature>
<dbReference type="InterPro" id="IPR001357">
    <property type="entry name" value="BRCT_dom"/>
</dbReference>
<feature type="compositionally biased region" description="Basic and acidic residues" evidence="1">
    <location>
        <begin position="698"/>
        <end position="712"/>
    </location>
</feature>
<reference evidence="3 4" key="1">
    <citation type="submission" date="2024-01" db="EMBL/GenBank/DDBJ databases">
        <title>Comparative genomics of Cryptococcus and Kwoniella reveals pathogenesis evolution and contrasting modes of karyotype evolution via chromosome fusion or intercentromeric recombination.</title>
        <authorList>
            <person name="Coelho M.A."/>
            <person name="David-Palma M."/>
            <person name="Shea T."/>
            <person name="Bowers K."/>
            <person name="McGinley-Smith S."/>
            <person name="Mohammad A.W."/>
            <person name="Gnirke A."/>
            <person name="Yurkov A.M."/>
            <person name="Nowrousian M."/>
            <person name="Sun S."/>
            <person name="Cuomo C.A."/>
            <person name="Heitman J."/>
        </authorList>
    </citation>
    <scope>NUCLEOTIDE SEQUENCE [LARGE SCALE GENOMIC DNA]</scope>
    <source>
        <strain evidence="3 4">PYCC6329</strain>
    </source>
</reference>
<feature type="region of interest" description="Disordered" evidence="1">
    <location>
        <begin position="680"/>
        <end position="712"/>
    </location>
</feature>
<protein>
    <recommendedName>
        <fullName evidence="2">BRCT domain-containing protein</fullName>
    </recommendedName>
</protein>
<feature type="compositionally biased region" description="Basic and acidic residues" evidence="1">
    <location>
        <begin position="409"/>
        <end position="432"/>
    </location>
</feature>
<feature type="region of interest" description="Disordered" evidence="1">
    <location>
        <begin position="269"/>
        <end position="333"/>
    </location>
</feature>
<evidence type="ECO:0000256" key="1">
    <source>
        <dbReference type="SAM" id="MobiDB-lite"/>
    </source>
</evidence>
<dbReference type="KEGG" id="ker:91100713"/>
<evidence type="ECO:0000313" key="3">
    <source>
        <dbReference type="EMBL" id="WWD03853.1"/>
    </source>
</evidence>
<evidence type="ECO:0000259" key="2">
    <source>
        <dbReference type="PROSITE" id="PS50172"/>
    </source>
</evidence>
<sequence>MRDPPSSRDWQDYYDNQKTYIPPSYPTQTPPVYSRAHSPPTSPRRSSRNHYTPVSREQDPGQGSRWNLFKGLTIYIHPRENESSNEAWNRRDLMDKIKYYGGSLSVKPNASYVTTILIHLPQTYPRHTVMLIDRPQEIPKIGEWTRDELVQRLARVSSADDHRVYQYGSRKKVLRVDWAEECLRDGRIRGENESWGGWEVRATYDPKLVNDHNSYRTLSSDYGFNGYLSQQEIDRLEARIQLSPESYTAPAKHVERLAQDPRKYLRAKADQLGHGVVGDREKTVGSTADERRYSQEEAKRDKTQEEASISIEEPVPTSGSDATDLSSSNNSQRDRLLQIEDIHFDEIRANNGEQVEQSQANAMEEPNRVHTINPVEETVCSGQGVIVDIHVKEETRKQVNGDEEVSSADIKDEKESQPKPVEVKPENGDSKIRPGGSKVEETEDGTEGNDNGAKQSQNDVEDNEKQNEDQQDGMTDNKPVIIDEDDEPSEDDTRQSSLRSQSPSGSRRSSSSPRSDNSIPGSCVPSAASSASEASTRTAVSVTRAGRPSSIASISVAIPRMEQKVFTRGVLLPYTFCVLGEGREKRLTEMIITNGGGIIASSESATFLIVLLSPDQNVSLAGDHPEIYRMVKEMESEPGRRAVSVDWVEDCIERDTLLPLEGYLMVVSNERSVDVETIIYPSSGSGSSDSGSRKRNGAVRDGREGSKKKSRN</sequence>
<dbReference type="Proteomes" id="UP001358614">
    <property type="component" value="Chromosome 1"/>
</dbReference>
<feature type="region of interest" description="Disordered" evidence="1">
    <location>
        <begin position="1"/>
        <end position="65"/>
    </location>
</feature>
<dbReference type="GeneID" id="91100713"/>
<organism evidence="3 4">
    <name type="scientific">Kwoniella europaea PYCC6329</name>
    <dbReference type="NCBI Taxonomy" id="1423913"/>
    <lineage>
        <taxon>Eukaryota</taxon>
        <taxon>Fungi</taxon>
        <taxon>Dikarya</taxon>
        <taxon>Basidiomycota</taxon>
        <taxon>Agaricomycotina</taxon>
        <taxon>Tremellomycetes</taxon>
        <taxon>Tremellales</taxon>
        <taxon>Cryptococcaceae</taxon>
        <taxon>Kwoniella</taxon>
    </lineage>
</organism>
<feature type="domain" description="BRCT" evidence="2">
    <location>
        <begin position="566"/>
        <end position="665"/>
    </location>
</feature>
<gene>
    <name evidence="3" type="ORF">V865_001909</name>
</gene>
<dbReference type="Pfam" id="PF16589">
    <property type="entry name" value="BRCT_2"/>
    <property type="match status" value="1"/>
</dbReference>
<feature type="compositionally biased region" description="Basic and acidic residues" evidence="1">
    <location>
        <begin position="1"/>
        <end position="11"/>
    </location>
</feature>
<feature type="compositionally biased region" description="Basic and acidic residues" evidence="1">
    <location>
        <begin position="269"/>
        <end position="305"/>
    </location>
</feature>
<dbReference type="RefSeq" id="XP_066081820.1">
    <property type="nucleotide sequence ID" value="XM_066225723.1"/>
</dbReference>
<accession>A0AAX4KD01</accession>
<dbReference type="Gene3D" id="3.40.50.10190">
    <property type="entry name" value="BRCT domain"/>
    <property type="match status" value="2"/>
</dbReference>
<proteinExistence type="predicted"/>
<feature type="domain" description="BRCT" evidence="2">
    <location>
        <begin position="64"/>
        <end position="188"/>
    </location>
</feature>
<dbReference type="PROSITE" id="PS50172">
    <property type="entry name" value="BRCT"/>
    <property type="match status" value="2"/>
</dbReference>
<feature type="compositionally biased region" description="Low complexity" evidence="1">
    <location>
        <begin position="522"/>
        <end position="546"/>
    </location>
</feature>
<dbReference type="AlphaFoldDB" id="A0AAX4KD01"/>
<keyword evidence="4" id="KW-1185">Reference proteome</keyword>
<dbReference type="InterPro" id="IPR036420">
    <property type="entry name" value="BRCT_dom_sf"/>
</dbReference>
<evidence type="ECO:0000313" key="4">
    <source>
        <dbReference type="Proteomes" id="UP001358614"/>
    </source>
</evidence>
<feature type="compositionally biased region" description="Low complexity" evidence="1">
    <location>
        <begin position="495"/>
        <end position="515"/>
    </location>
</feature>
<dbReference type="EMBL" id="CP144089">
    <property type="protein sequence ID" value="WWD03853.1"/>
    <property type="molecule type" value="Genomic_DNA"/>
</dbReference>
<dbReference type="SUPFAM" id="SSF52113">
    <property type="entry name" value="BRCT domain"/>
    <property type="match status" value="2"/>
</dbReference>
<feature type="region of interest" description="Disordered" evidence="1">
    <location>
        <begin position="397"/>
        <end position="546"/>
    </location>
</feature>